<comment type="caution">
    <text evidence="2">The sequence shown here is derived from an EMBL/GenBank/DDBJ whole genome shotgun (WGS) entry which is preliminary data.</text>
</comment>
<dbReference type="EMBL" id="BAABGY010000007">
    <property type="protein sequence ID" value="GAA4331091.1"/>
    <property type="molecule type" value="Genomic_DNA"/>
</dbReference>
<dbReference type="InterPro" id="IPR011990">
    <property type="entry name" value="TPR-like_helical_dom_sf"/>
</dbReference>
<accession>A0ABP8GWT7</accession>
<keyword evidence="1" id="KW-0732">Signal</keyword>
<dbReference type="Gene3D" id="1.25.40.10">
    <property type="entry name" value="Tetratricopeptide repeat domain"/>
    <property type="match status" value="1"/>
</dbReference>
<dbReference type="RefSeq" id="WP_345255821.1">
    <property type="nucleotide sequence ID" value="NZ_BAABGY010000007.1"/>
</dbReference>
<reference evidence="3" key="1">
    <citation type="journal article" date="2019" name="Int. J. Syst. Evol. Microbiol.">
        <title>The Global Catalogue of Microorganisms (GCM) 10K type strain sequencing project: providing services to taxonomists for standard genome sequencing and annotation.</title>
        <authorList>
            <consortium name="The Broad Institute Genomics Platform"/>
            <consortium name="The Broad Institute Genome Sequencing Center for Infectious Disease"/>
            <person name="Wu L."/>
            <person name="Ma J."/>
        </authorList>
    </citation>
    <scope>NUCLEOTIDE SEQUENCE [LARGE SCALE GENOMIC DNA]</scope>
    <source>
        <strain evidence="3">JCM 17919</strain>
    </source>
</reference>
<organism evidence="2 3">
    <name type="scientific">Flaviaesturariibacter amylovorans</name>
    <dbReference type="NCBI Taxonomy" id="1084520"/>
    <lineage>
        <taxon>Bacteria</taxon>
        <taxon>Pseudomonadati</taxon>
        <taxon>Bacteroidota</taxon>
        <taxon>Chitinophagia</taxon>
        <taxon>Chitinophagales</taxon>
        <taxon>Chitinophagaceae</taxon>
        <taxon>Flaviaestuariibacter</taxon>
    </lineage>
</organism>
<evidence type="ECO:0008006" key="4">
    <source>
        <dbReference type="Google" id="ProtNLM"/>
    </source>
</evidence>
<protein>
    <recommendedName>
        <fullName evidence="4">Tetratricopeptide repeat protein</fullName>
    </recommendedName>
</protein>
<feature type="chain" id="PRO_5045164237" description="Tetratricopeptide repeat protein" evidence="1">
    <location>
        <begin position="20"/>
        <end position="415"/>
    </location>
</feature>
<keyword evidence="3" id="KW-1185">Reference proteome</keyword>
<evidence type="ECO:0000313" key="3">
    <source>
        <dbReference type="Proteomes" id="UP001501725"/>
    </source>
</evidence>
<name>A0ABP8GWT7_9BACT</name>
<evidence type="ECO:0000313" key="2">
    <source>
        <dbReference type="EMBL" id="GAA4331091.1"/>
    </source>
</evidence>
<dbReference type="Proteomes" id="UP001501725">
    <property type="component" value="Unassembled WGS sequence"/>
</dbReference>
<sequence>MRKILFTALVMVAGTVLHAQKLDDVQEKMSKGKYDEAREKIDKAGTDPKAASNSQYWFLRSQVYYNLGQANAADTALTGEALRSMQRYIGMEAGVKDESKRMLHSMLEGHKTAEAIYIHYRNAGVKSFEAQKWAEAEANWGNALAAFDYLKTSKLTTSTFDTVMTTYAGYAAQNANNPERAVYYYGKLVDQKIKDSTVRGIYAYLVDYYGKKKDEANFQKYLTLARQYYPENAAAWTNMELQSAGSDKNAQLAKMAQLFKQDPKNEDVANNYIVTLFNSIYRDNDANPERTGELTTALQTVLANEPKDAYYYYVMFNHINNQVNDLETAARAIKGTKPEDLKKRKDIDAKIDAQNAVLLPYMPKVLAIYEGMGTEIKAADKQNYKNMLTYLMYYHQSKKQAAEAKKYEDKLKNLK</sequence>
<feature type="signal peptide" evidence="1">
    <location>
        <begin position="1"/>
        <end position="19"/>
    </location>
</feature>
<evidence type="ECO:0000256" key="1">
    <source>
        <dbReference type="SAM" id="SignalP"/>
    </source>
</evidence>
<proteinExistence type="predicted"/>
<gene>
    <name evidence="2" type="ORF">GCM10023184_22610</name>
</gene>